<accession>A0A0A9C9Y3</accession>
<reference evidence="1" key="1">
    <citation type="submission" date="2014-09" db="EMBL/GenBank/DDBJ databases">
        <authorList>
            <person name="Magalhaes I.L.F."/>
            <person name="Oliveira U."/>
            <person name="Santos F.R."/>
            <person name="Vidigal T.H.D.A."/>
            <person name="Brescovit A.D."/>
            <person name="Santos A.J."/>
        </authorList>
    </citation>
    <scope>NUCLEOTIDE SEQUENCE</scope>
    <source>
        <tissue evidence="1">Shoot tissue taken approximately 20 cm above the soil surface</tissue>
    </source>
</reference>
<proteinExistence type="predicted"/>
<protein>
    <submittedName>
        <fullName evidence="1">Uncharacterized protein</fullName>
    </submittedName>
</protein>
<evidence type="ECO:0000313" key="1">
    <source>
        <dbReference type="EMBL" id="JAD71268.1"/>
    </source>
</evidence>
<organism evidence="1">
    <name type="scientific">Arundo donax</name>
    <name type="common">Giant reed</name>
    <name type="synonym">Donax arundinaceus</name>
    <dbReference type="NCBI Taxonomy" id="35708"/>
    <lineage>
        <taxon>Eukaryota</taxon>
        <taxon>Viridiplantae</taxon>
        <taxon>Streptophyta</taxon>
        <taxon>Embryophyta</taxon>
        <taxon>Tracheophyta</taxon>
        <taxon>Spermatophyta</taxon>
        <taxon>Magnoliopsida</taxon>
        <taxon>Liliopsida</taxon>
        <taxon>Poales</taxon>
        <taxon>Poaceae</taxon>
        <taxon>PACMAD clade</taxon>
        <taxon>Arundinoideae</taxon>
        <taxon>Arundineae</taxon>
        <taxon>Arundo</taxon>
    </lineage>
</organism>
<name>A0A0A9C9Y3_ARUDO</name>
<reference evidence="1" key="2">
    <citation type="journal article" date="2015" name="Data Brief">
        <title>Shoot transcriptome of the giant reed, Arundo donax.</title>
        <authorList>
            <person name="Barrero R.A."/>
            <person name="Guerrero F.D."/>
            <person name="Moolhuijzen P."/>
            <person name="Goolsby J.A."/>
            <person name="Tidwell J."/>
            <person name="Bellgard S.E."/>
            <person name="Bellgard M.I."/>
        </authorList>
    </citation>
    <scope>NUCLEOTIDE SEQUENCE</scope>
    <source>
        <tissue evidence="1">Shoot tissue taken approximately 20 cm above the soil surface</tissue>
    </source>
</reference>
<dbReference type="EMBL" id="GBRH01226627">
    <property type="protein sequence ID" value="JAD71268.1"/>
    <property type="molecule type" value="Transcribed_RNA"/>
</dbReference>
<sequence length="15" mass="1735">MSDFSKMIVLIIHSN</sequence>